<dbReference type="Proteomes" id="UP000001075">
    <property type="component" value="Unassembled WGS sequence"/>
</dbReference>
<dbReference type="InParanoid" id="G3H046"/>
<accession>G3H046</accession>
<dbReference type="AlphaFoldDB" id="G3H046"/>
<feature type="region of interest" description="Disordered" evidence="1">
    <location>
        <begin position="39"/>
        <end position="68"/>
    </location>
</feature>
<reference evidence="3" key="1">
    <citation type="journal article" date="2011" name="Nat. Biotechnol.">
        <title>The genomic sequence of the Chinese hamster ovary (CHO)-K1 cell line.</title>
        <authorList>
            <person name="Xu X."/>
            <person name="Nagarajan H."/>
            <person name="Lewis N.E."/>
            <person name="Pan S."/>
            <person name="Cai Z."/>
            <person name="Liu X."/>
            <person name="Chen W."/>
            <person name="Xie M."/>
            <person name="Wang W."/>
            <person name="Hammond S."/>
            <person name="Andersen M.R."/>
            <person name="Neff N."/>
            <person name="Passarelli B."/>
            <person name="Koh W."/>
            <person name="Fan H.C."/>
            <person name="Wang J."/>
            <person name="Gui Y."/>
            <person name="Lee K.H."/>
            <person name="Betenbaugh M.J."/>
            <person name="Quake S.R."/>
            <person name="Famili I."/>
            <person name="Palsson B.O."/>
            <person name="Wang J."/>
        </authorList>
    </citation>
    <scope>NUCLEOTIDE SEQUENCE [LARGE SCALE GENOMIC DNA]</scope>
    <source>
        <strain evidence="3">CHO K1 cell line</strain>
    </source>
</reference>
<sequence length="68" mass="7336">MAQQLRALVALPEDLGSSPSTHMAAYSHLQLQSQGIQHPLPVSMGTRHGCGAQPDMYTGKIPIHMKSK</sequence>
<dbReference type="EMBL" id="JH000086">
    <property type="protein sequence ID" value="EGW04989.1"/>
    <property type="molecule type" value="Genomic_DNA"/>
</dbReference>
<proteinExistence type="predicted"/>
<name>G3H046_CRIGR</name>
<evidence type="ECO:0000313" key="3">
    <source>
        <dbReference type="Proteomes" id="UP000001075"/>
    </source>
</evidence>
<evidence type="ECO:0000256" key="1">
    <source>
        <dbReference type="SAM" id="MobiDB-lite"/>
    </source>
</evidence>
<protein>
    <submittedName>
        <fullName evidence="2">Uncharacterized protein</fullName>
    </submittedName>
</protein>
<organism evidence="2 3">
    <name type="scientific">Cricetulus griseus</name>
    <name type="common">Chinese hamster</name>
    <name type="synonym">Cricetulus barabensis griseus</name>
    <dbReference type="NCBI Taxonomy" id="10029"/>
    <lineage>
        <taxon>Eukaryota</taxon>
        <taxon>Metazoa</taxon>
        <taxon>Chordata</taxon>
        <taxon>Craniata</taxon>
        <taxon>Vertebrata</taxon>
        <taxon>Euteleostomi</taxon>
        <taxon>Mammalia</taxon>
        <taxon>Eutheria</taxon>
        <taxon>Euarchontoglires</taxon>
        <taxon>Glires</taxon>
        <taxon>Rodentia</taxon>
        <taxon>Myomorpha</taxon>
        <taxon>Muroidea</taxon>
        <taxon>Cricetidae</taxon>
        <taxon>Cricetinae</taxon>
        <taxon>Cricetulus</taxon>
    </lineage>
</organism>
<evidence type="ECO:0000313" key="2">
    <source>
        <dbReference type="EMBL" id="EGW04989.1"/>
    </source>
</evidence>
<gene>
    <name evidence="2" type="ORF">I79_003494</name>
</gene>